<feature type="domain" description="HNH nuclease" evidence="1">
    <location>
        <begin position="16"/>
        <end position="71"/>
    </location>
</feature>
<keyword evidence="2" id="KW-0540">Nuclease</keyword>
<accession>A0A8S5NN49</accession>
<proteinExistence type="predicted"/>
<keyword evidence="2" id="KW-0255">Endonuclease</keyword>
<dbReference type="InterPro" id="IPR003615">
    <property type="entry name" value="HNH_nuc"/>
</dbReference>
<dbReference type="InterPro" id="IPR002711">
    <property type="entry name" value="HNH"/>
</dbReference>
<dbReference type="CDD" id="cd00085">
    <property type="entry name" value="HNHc"/>
    <property type="match status" value="1"/>
</dbReference>
<dbReference type="GO" id="GO:0004519">
    <property type="term" value="F:endonuclease activity"/>
    <property type="evidence" value="ECO:0007669"/>
    <property type="project" value="UniProtKB-KW"/>
</dbReference>
<dbReference type="GO" id="GO:0008270">
    <property type="term" value="F:zinc ion binding"/>
    <property type="evidence" value="ECO:0007669"/>
    <property type="project" value="InterPro"/>
</dbReference>
<dbReference type="Pfam" id="PF01844">
    <property type="entry name" value="HNH"/>
    <property type="match status" value="1"/>
</dbReference>
<evidence type="ECO:0000313" key="2">
    <source>
        <dbReference type="EMBL" id="DAD95698.1"/>
    </source>
</evidence>
<evidence type="ECO:0000259" key="1">
    <source>
        <dbReference type="SMART" id="SM00507"/>
    </source>
</evidence>
<dbReference type="Gene3D" id="3.30.60.20">
    <property type="match status" value="1"/>
</dbReference>
<dbReference type="SMART" id="SM00507">
    <property type="entry name" value="HNHc"/>
    <property type="match status" value="1"/>
</dbReference>
<organism evidence="2">
    <name type="scientific">Myoviridae sp. ctkOm7</name>
    <dbReference type="NCBI Taxonomy" id="2826690"/>
    <lineage>
        <taxon>Viruses</taxon>
        <taxon>Duplodnaviria</taxon>
        <taxon>Heunggongvirae</taxon>
        <taxon>Uroviricota</taxon>
        <taxon>Caudoviricetes</taxon>
    </lineage>
</organism>
<keyword evidence="2" id="KW-0378">Hydrolase</keyword>
<dbReference type="GO" id="GO:0003676">
    <property type="term" value="F:nucleic acid binding"/>
    <property type="evidence" value="ECO:0007669"/>
    <property type="project" value="InterPro"/>
</dbReference>
<protein>
    <submittedName>
        <fullName evidence="2">HNH endonuclease</fullName>
    </submittedName>
</protein>
<sequence>MREFAKAFYESPAWRRTRAYILKRDTGLCVHCGEPGVIVHHKIELTPRNIDDPAIALGEDNLETVCRTCHALIHEGTPPLADGLAFDADGNIITAPHPPRGAPK</sequence>
<reference evidence="2" key="1">
    <citation type="journal article" date="2021" name="Proc. Natl. Acad. Sci. U.S.A.">
        <title>A Catalog of Tens of Thousands of Viruses from Human Metagenomes Reveals Hidden Associations with Chronic Diseases.</title>
        <authorList>
            <person name="Tisza M.J."/>
            <person name="Buck C.B."/>
        </authorList>
    </citation>
    <scope>NUCLEOTIDE SEQUENCE</scope>
    <source>
        <strain evidence="2">CtkOm7</strain>
    </source>
</reference>
<dbReference type="EMBL" id="BK015199">
    <property type="protein sequence ID" value="DAD95698.1"/>
    <property type="molecule type" value="Genomic_DNA"/>
</dbReference>
<name>A0A8S5NN49_9CAUD</name>